<dbReference type="InterPro" id="IPR023631">
    <property type="entry name" value="Amidase_dom"/>
</dbReference>
<dbReference type="PANTHER" id="PTHR11895:SF73">
    <property type="entry name" value="AMIDASE FAMILY PROTEIN"/>
    <property type="match status" value="1"/>
</dbReference>
<sequence>MWQTRLPRQSLFLHFSPPFLLLLVFLLLPSSTQSTSSGKVNAKTQSERREDECDEAVLLKCGFKMLGADLFNDTKMLEINNGAKELNIPTSDANRKLVASDNGGLQNPSYLIFNPEWDSKEAPSPNKRFNYPSVPGVQKPISDEDIAFMTVLELGHLFKTKQISSEKLTEIFLKRLKRYNPVLEAVITFTEELAYKQAKEADHLLSQGVYLGPLHGIPYGLKDIIAVPQYRTTWGSTSFKDQVLDVEAWVYKRLSTAGAVLVAKLVTGSLAYNDIWFGGRTRNPWNIEEFSYGSSAGPASSTSAGLVPFAIGSETAGSMMYPADRCGVTALRPTFGTVGRTGVMSVSDSLDKLGPFCRSASDCAIILDAIRGKDPDDLSSRNIIFDDPFMVDITKLSVGYLEDASMEVVHVLQSKGVKMVPFELNYTVDSVQGILNYAMDVEMLVNFDEWQRNGLDDEYEVQDQWPLVLRRARVMTAVDYFQAQRARGKLIREVRESFTVDAFVGSVTERDRVCMGNLVGLPVVVVPTGFTEISDPPSVRKTAVTTGIYAPPDRDHIALALAMAYQSVTDHHKQRPPIDDIGSHVDI</sequence>
<dbReference type="EMBL" id="CP093347">
    <property type="protein sequence ID" value="WOG99337.1"/>
    <property type="molecule type" value="Genomic_DNA"/>
</dbReference>
<dbReference type="PANTHER" id="PTHR11895">
    <property type="entry name" value="TRANSAMIDASE"/>
    <property type="match status" value="1"/>
</dbReference>
<reference evidence="3" key="2">
    <citation type="submission" date="2022-03" db="EMBL/GenBank/DDBJ databases">
        <title>Draft title - Genomic analysis of global carrot germplasm unveils the trajectory of domestication and the origin of high carotenoid orange carrot.</title>
        <authorList>
            <person name="Iorizzo M."/>
            <person name="Ellison S."/>
            <person name="Senalik D."/>
            <person name="Macko-Podgorni A."/>
            <person name="Grzebelus D."/>
            <person name="Bostan H."/>
            <person name="Rolling W."/>
            <person name="Curaba J."/>
            <person name="Simon P."/>
        </authorList>
    </citation>
    <scope>NUCLEOTIDE SEQUENCE</scope>
    <source>
        <tissue evidence="3">Leaf</tissue>
    </source>
</reference>
<keyword evidence="1" id="KW-0732">Signal</keyword>
<evidence type="ECO:0000259" key="2">
    <source>
        <dbReference type="Pfam" id="PF01425"/>
    </source>
</evidence>
<proteinExistence type="predicted"/>
<dbReference type="Gene3D" id="3.90.1300.10">
    <property type="entry name" value="Amidase signature (AS) domain"/>
    <property type="match status" value="1"/>
</dbReference>
<feature type="signal peptide" evidence="1">
    <location>
        <begin position="1"/>
        <end position="34"/>
    </location>
</feature>
<dbReference type="Pfam" id="PF01425">
    <property type="entry name" value="Amidase"/>
    <property type="match status" value="1"/>
</dbReference>
<evidence type="ECO:0000313" key="4">
    <source>
        <dbReference type="Proteomes" id="UP000077755"/>
    </source>
</evidence>
<feature type="chain" id="PRO_5042279313" description="Amidase domain-containing protein" evidence="1">
    <location>
        <begin position="35"/>
        <end position="587"/>
    </location>
</feature>
<evidence type="ECO:0000313" key="3">
    <source>
        <dbReference type="EMBL" id="WOG99337.1"/>
    </source>
</evidence>
<name>A0AAF0X117_DAUCS</name>
<gene>
    <name evidence="3" type="ORF">DCAR_0518685</name>
</gene>
<dbReference type="InterPro" id="IPR000120">
    <property type="entry name" value="Amidase"/>
</dbReference>
<feature type="domain" description="Amidase" evidence="2">
    <location>
        <begin position="168"/>
        <end position="498"/>
    </location>
</feature>
<organism evidence="3 4">
    <name type="scientific">Daucus carota subsp. sativus</name>
    <name type="common">Carrot</name>
    <dbReference type="NCBI Taxonomy" id="79200"/>
    <lineage>
        <taxon>Eukaryota</taxon>
        <taxon>Viridiplantae</taxon>
        <taxon>Streptophyta</taxon>
        <taxon>Embryophyta</taxon>
        <taxon>Tracheophyta</taxon>
        <taxon>Spermatophyta</taxon>
        <taxon>Magnoliopsida</taxon>
        <taxon>eudicotyledons</taxon>
        <taxon>Gunneridae</taxon>
        <taxon>Pentapetalae</taxon>
        <taxon>asterids</taxon>
        <taxon>campanulids</taxon>
        <taxon>Apiales</taxon>
        <taxon>Apiaceae</taxon>
        <taxon>Apioideae</taxon>
        <taxon>Scandiceae</taxon>
        <taxon>Daucinae</taxon>
        <taxon>Daucus</taxon>
        <taxon>Daucus sect. Daucus</taxon>
    </lineage>
</organism>
<dbReference type="GO" id="GO:0050567">
    <property type="term" value="F:glutaminyl-tRNA synthase (glutamine-hydrolyzing) activity"/>
    <property type="evidence" value="ECO:0007669"/>
    <property type="project" value="TreeGrafter"/>
</dbReference>
<keyword evidence="4" id="KW-1185">Reference proteome</keyword>
<dbReference type="SUPFAM" id="SSF75304">
    <property type="entry name" value="Amidase signature (AS) enzymes"/>
    <property type="match status" value="1"/>
</dbReference>
<reference evidence="3" key="1">
    <citation type="journal article" date="2016" name="Nat. Genet.">
        <title>A high-quality carrot genome assembly provides new insights into carotenoid accumulation and asterid genome evolution.</title>
        <authorList>
            <person name="Iorizzo M."/>
            <person name="Ellison S."/>
            <person name="Senalik D."/>
            <person name="Zeng P."/>
            <person name="Satapoomin P."/>
            <person name="Huang J."/>
            <person name="Bowman M."/>
            <person name="Iovene M."/>
            <person name="Sanseverino W."/>
            <person name="Cavagnaro P."/>
            <person name="Yildiz M."/>
            <person name="Macko-Podgorni A."/>
            <person name="Moranska E."/>
            <person name="Grzebelus E."/>
            <person name="Grzebelus D."/>
            <person name="Ashrafi H."/>
            <person name="Zheng Z."/>
            <person name="Cheng S."/>
            <person name="Spooner D."/>
            <person name="Van Deynze A."/>
            <person name="Simon P."/>
        </authorList>
    </citation>
    <scope>NUCLEOTIDE SEQUENCE</scope>
    <source>
        <tissue evidence="3">Leaf</tissue>
    </source>
</reference>
<protein>
    <recommendedName>
        <fullName evidence="2">Amidase domain-containing protein</fullName>
    </recommendedName>
</protein>
<accession>A0AAF0X117</accession>
<dbReference type="InterPro" id="IPR036928">
    <property type="entry name" value="AS_sf"/>
</dbReference>
<dbReference type="AlphaFoldDB" id="A0AAF0X117"/>
<dbReference type="Proteomes" id="UP000077755">
    <property type="component" value="Chromosome 5"/>
</dbReference>
<evidence type="ECO:0000256" key="1">
    <source>
        <dbReference type="SAM" id="SignalP"/>
    </source>
</evidence>